<sequence length="305" mass="34206">MASPGLTLENLNSAFLKKANKDETDMRSLGPVRSVKEITNILKSHDLEFERMFTSAGMGKLPGNTKDSPNNDCLIQAFLIATCPNFRKLSQADKDVFASSFRRRHFLIAFQRTATFEKILTNTLKEESIKVISGKRFLSDLHLKALCEIFHIKVLVFEAIGGSYSYNMVGTTDTDTPQEKVYIIHNPDGIHFEPLRKKGVIGGYTISYALAEEISKGITNARNSRVGCAFNVGDEVLYKAKKYYVVTRRLKTNSTECDTYGLSENPEHPREIIELWASRQSGQAERKEIEYAAITANSKNVSKSS</sequence>
<protein>
    <submittedName>
        <fullName evidence="1">Uncharacterized protein</fullName>
    </submittedName>
</protein>
<dbReference type="AlphaFoldDB" id="A0A6C0KM99"/>
<accession>A0A6C0KM99</accession>
<evidence type="ECO:0000313" key="1">
    <source>
        <dbReference type="EMBL" id="QHU18413.1"/>
    </source>
</evidence>
<proteinExistence type="predicted"/>
<name>A0A6C0KM99_9ZZZZ</name>
<organism evidence="1">
    <name type="scientific">viral metagenome</name>
    <dbReference type="NCBI Taxonomy" id="1070528"/>
    <lineage>
        <taxon>unclassified sequences</taxon>
        <taxon>metagenomes</taxon>
        <taxon>organismal metagenomes</taxon>
    </lineage>
</organism>
<dbReference type="EMBL" id="MN740930">
    <property type="protein sequence ID" value="QHU18413.1"/>
    <property type="molecule type" value="Genomic_DNA"/>
</dbReference>
<reference evidence="1" key="1">
    <citation type="journal article" date="2020" name="Nature">
        <title>Giant virus diversity and host interactions through global metagenomics.</title>
        <authorList>
            <person name="Schulz F."/>
            <person name="Roux S."/>
            <person name="Paez-Espino D."/>
            <person name="Jungbluth S."/>
            <person name="Walsh D.A."/>
            <person name="Denef V.J."/>
            <person name="McMahon K.D."/>
            <person name="Konstantinidis K.T."/>
            <person name="Eloe-Fadrosh E.A."/>
            <person name="Kyrpides N.C."/>
            <person name="Woyke T."/>
        </authorList>
    </citation>
    <scope>NUCLEOTIDE SEQUENCE</scope>
    <source>
        <strain evidence="1">GVMAG-S-3300013006-138</strain>
    </source>
</reference>